<dbReference type="EMBL" id="NJET01000032">
    <property type="protein sequence ID" value="PHH64361.1"/>
    <property type="molecule type" value="Genomic_DNA"/>
</dbReference>
<organism evidence="2 3">
    <name type="scientific">Ophiocordyceps australis</name>
    <dbReference type="NCBI Taxonomy" id="1399860"/>
    <lineage>
        <taxon>Eukaryota</taxon>
        <taxon>Fungi</taxon>
        <taxon>Dikarya</taxon>
        <taxon>Ascomycota</taxon>
        <taxon>Pezizomycotina</taxon>
        <taxon>Sordariomycetes</taxon>
        <taxon>Hypocreomycetidae</taxon>
        <taxon>Hypocreales</taxon>
        <taxon>Ophiocordycipitaceae</taxon>
        <taxon>Ophiocordyceps</taxon>
    </lineage>
</organism>
<keyword evidence="3" id="KW-1185">Reference proteome</keyword>
<sequence length="86" mass="9563">MHLPPSSAVYKLFTPNTTPLHLKNFIMAKGPQTFELATLAPVKGERPLPPRKPSLFDQVRSKDGPNPPASKPSKEDYPNLEVKKTQ</sequence>
<feature type="compositionally biased region" description="Basic and acidic residues" evidence="1">
    <location>
        <begin position="72"/>
        <end position="86"/>
    </location>
</feature>
<gene>
    <name evidence="2" type="ORF">CDD81_4718</name>
</gene>
<evidence type="ECO:0000256" key="1">
    <source>
        <dbReference type="SAM" id="MobiDB-lite"/>
    </source>
</evidence>
<reference evidence="2 3" key="1">
    <citation type="submission" date="2017-06" db="EMBL/GenBank/DDBJ databases">
        <title>Ant-infecting Ophiocordyceps genomes reveal a high diversity of potential behavioral manipulation genes and a possible major role for enterotoxins.</title>
        <authorList>
            <person name="De Bekker C."/>
            <person name="Evans H.C."/>
            <person name="Brachmann A."/>
            <person name="Hughes D.P."/>
        </authorList>
    </citation>
    <scope>NUCLEOTIDE SEQUENCE [LARGE SCALE GENOMIC DNA]</scope>
    <source>
        <strain evidence="2 3">Map64</strain>
    </source>
</reference>
<evidence type="ECO:0000313" key="2">
    <source>
        <dbReference type="EMBL" id="PHH64361.1"/>
    </source>
</evidence>
<feature type="region of interest" description="Disordered" evidence="1">
    <location>
        <begin position="40"/>
        <end position="86"/>
    </location>
</feature>
<dbReference type="Proteomes" id="UP000226192">
    <property type="component" value="Unassembled WGS sequence"/>
</dbReference>
<accession>A0A2C5YBW0</accession>
<comment type="caution">
    <text evidence="2">The sequence shown here is derived from an EMBL/GenBank/DDBJ whole genome shotgun (WGS) entry which is preliminary data.</text>
</comment>
<name>A0A2C5YBW0_9HYPO</name>
<evidence type="ECO:0000313" key="3">
    <source>
        <dbReference type="Proteomes" id="UP000226192"/>
    </source>
</evidence>
<protein>
    <submittedName>
        <fullName evidence="2">Uncharacterized protein</fullName>
    </submittedName>
</protein>
<dbReference type="AlphaFoldDB" id="A0A2C5YBW0"/>
<proteinExistence type="predicted"/>